<dbReference type="eggNOG" id="COG2267">
    <property type="taxonomic scope" value="Bacteria"/>
</dbReference>
<dbReference type="KEGG" id="lby:Lbys_3606"/>
<reference evidence="4 5" key="2">
    <citation type="journal article" date="2011" name="Stand. Genomic Sci.">
        <title>Complete genome sequence of Leadbetterella byssophila type strain (4M15).</title>
        <authorList>
            <person name="Abt B."/>
            <person name="Teshima H."/>
            <person name="Lucas S."/>
            <person name="Lapidus A."/>
            <person name="Del Rio T.G."/>
            <person name="Nolan M."/>
            <person name="Tice H."/>
            <person name="Cheng J.F."/>
            <person name="Pitluck S."/>
            <person name="Liolios K."/>
            <person name="Pagani I."/>
            <person name="Ivanova N."/>
            <person name="Mavromatis K."/>
            <person name="Pati A."/>
            <person name="Tapia R."/>
            <person name="Han C."/>
            <person name="Goodwin L."/>
            <person name="Chen A."/>
            <person name="Palaniappan K."/>
            <person name="Land M."/>
            <person name="Hauser L."/>
            <person name="Chang Y.J."/>
            <person name="Jeffries C.D."/>
            <person name="Rohde M."/>
            <person name="Goker M."/>
            <person name="Tindall B.J."/>
            <person name="Detter J.C."/>
            <person name="Woyke T."/>
            <person name="Bristow J."/>
            <person name="Eisen J.A."/>
            <person name="Markowitz V."/>
            <person name="Hugenholtz P."/>
            <person name="Klenk H.P."/>
            <person name="Kyrpides N.C."/>
        </authorList>
    </citation>
    <scope>NUCLEOTIDE SEQUENCE [LARGE SCALE GENOMIC DNA]</scope>
    <source>
        <strain evidence="5">DSM 17132 / JCM 16389 / KACC 11308 / NBRC 106382 / 4M15</strain>
    </source>
</reference>
<sequence>MNKILVFLLLGFGVKAQSIYHKAFGDPKAEPILFLHGGPGGSAIDFEVSTAKALSEKGYYVVLYDRRGEGRSDTDDAKYTLEQTFSDIDSLCGAYGIKSVNLIGHSFGGMLAIKYAVARPEKVKRIVLAAAPIDLQASLRAVHQRVAVKGDSAAKAQLAFVLKQDSASIYYSSGTFMLAMQNGVYTSPTLSEEGKARHAAFYSDPSVKSYMEKQAATKYKTMYQPSMGFVSNEKYTLMKLYQDFPKLQKIPVFGIYGKDDGLFDEAQLSKIATYSSGGFVLLNNCSHTLYLDAQEEFIELLTAWLR</sequence>
<evidence type="ECO:0000256" key="2">
    <source>
        <dbReference type="ARBA" id="ARBA00022801"/>
    </source>
</evidence>
<dbReference type="EMBL" id="CP002305">
    <property type="protein sequence ID" value="ADQ19254.1"/>
    <property type="molecule type" value="Genomic_DNA"/>
</dbReference>
<dbReference type="Proteomes" id="UP000007435">
    <property type="component" value="Chromosome"/>
</dbReference>
<dbReference type="GO" id="GO:0006508">
    <property type="term" value="P:proteolysis"/>
    <property type="evidence" value="ECO:0007669"/>
    <property type="project" value="InterPro"/>
</dbReference>
<dbReference type="PANTHER" id="PTHR43194">
    <property type="entry name" value="HYDROLASE ALPHA/BETA FOLD FAMILY"/>
    <property type="match status" value="1"/>
</dbReference>
<dbReference type="InterPro" id="IPR029058">
    <property type="entry name" value="AB_hydrolase_fold"/>
</dbReference>
<dbReference type="GO" id="GO:0008233">
    <property type="term" value="F:peptidase activity"/>
    <property type="evidence" value="ECO:0007669"/>
    <property type="project" value="InterPro"/>
</dbReference>
<proteinExistence type="inferred from homology"/>
<dbReference type="STRING" id="649349.Lbys_3606"/>
<dbReference type="PRINTS" id="PR00793">
    <property type="entry name" value="PROAMNOPTASE"/>
</dbReference>
<evidence type="ECO:0000259" key="3">
    <source>
        <dbReference type="Pfam" id="PF00561"/>
    </source>
</evidence>
<dbReference type="InterPro" id="IPR050228">
    <property type="entry name" value="Carboxylesterase_BioH"/>
</dbReference>
<dbReference type="PRINTS" id="PR00111">
    <property type="entry name" value="ABHYDROLASE"/>
</dbReference>
<comment type="similarity">
    <text evidence="1">Belongs to the peptidase S33 family.</text>
</comment>
<accession>E4RZW2</accession>
<evidence type="ECO:0000313" key="4">
    <source>
        <dbReference type="EMBL" id="ADQ19254.1"/>
    </source>
</evidence>
<organism evidence="4 5">
    <name type="scientific">Leadbetterella byssophila (strain DSM 17132 / JCM 16389 / KACC 11308 / NBRC 106382 / 4M15)</name>
    <dbReference type="NCBI Taxonomy" id="649349"/>
    <lineage>
        <taxon>Bacteria</taxon>
        <taxon>Pseudomonadati</taxon>
        <taxon>Bacteroidota</taxon>
        <taxon>Cytophagia</taxon>
        <taxon>Cytophagales</taxon>
        <taxon>Leadbetterellaceae</taxon>
        <taxon>Leadbetterella</taxon>
    </lineage>
</organism>
<evidence type="ECO:0000313" key="5">
    <source>
        <dbReference type="Proteomes" id="UP000007435"/>
    </source>
</evidence>
<keyword evidence="2 4" id="KW-0378">Hydrolase</keyword>
<dbReference type="Gene3D" id="3.40.50.1820">
    <property type="entry name" value="alpha/beta hydrolase"/>
    <property type="match status" value="1"/>
</dbReference>
<dbReference type="InterPro" id="IPR000073">
    <property type="entry name" value="AB_hydrolase_1"/>
</dbReference>
<dbReference type="PANTHER" id="PTHR43194:SF2">
    <property type="entry name" value="PEROXISOMAL MEMBRANE PROTEIN LPX1"/>
    <property type="match status" value="1"/>
</dbReference>
<dbReference type="OrthoDB" id="9796770at2"/>
<dbReference type="SUPFAM" id="SSF53474">
    <property type="entry name" value="alpha/beta-Hydrolases"/>
    <property type="match status" value="1"/>
</dbReference>
<dbReference type="HOGENOM" id="CLU_020336_50_0_10"/>
<keyword evidence="5" id="KW-1185">Reference proteome</keyword>
<name>E4RZW2_LEAB4</name>
<feature type="domain" description="AB hydrolase-1" evidence="3">
    <location>
        <begin position="31"/>
        <end position="292"/>
    </location>
</feature>
<dbReference type="AlphaFoldDB" id="E4RZW2"/>
<gene>
    <name evidence="4" type="ordered locus">Lbys_3606</name>
</gene>
<evidence type="ECO:0000256" key="1">
    <source>
        <dbReference type="ARBA" id="ARBA00010088"/>
    </source>
</evidence>
<protein>
    <submittedName>
        <fullName evidence="4">Alpha/beta hydrolase fold protein</fullName>
    </submittedName>
</protein>
<dbReference type="Pfam" id="PF00561">
    <property type="entry name" value="Abhydrolase_1"/>
    <property type="match status" value="1"/>
</dbReference>
<dbReference type="RefSeq" id="WP_013410275.1">
    <property type="nucleotide sequence ID" value="NC_014655.1"/>
</dbReference>
<dbReference type="ESTHER" id="leab4-e4rzw2">
    <property type="family name" value="Proline_iminopeptidase"/>
</dbReference>
<dbReference type="InterPro" id="IPR002410">
    <property type="entry name" value="Peptidase_S33"/>
</dbReference>
<reference key="1">
    <citation type="submission" date="2010-11" db="EMBL/GenBank/DDBJ databases">
        <title>The complete genome of Leadbetterella byssophila DSM 17132.</title>
        <authorList>
            <consortium name="US DOE Joint Genome Institute (JGI-PGF)"/>
            <person name="Lucas S."/>
            <person name="Copeland A."/>
            <person name="Lapidus A."/>
            <person name="Glavina del Rio T."/>
            <person name="Dalin E."/>
            <person name="Tice H."/>
            <person name="Bruce D."/>
            <person name="Goodwin L."/>
            <person name="Pitluck S."/>
            <person name="Kyrpides N."/>
            <person name="Mavromatis K."/>
            <person name="Ivanova N."/>
            <person name="Teshima H."/>
            <person name="Brettin T."/>
            <person name="Detter J.C."/>
            <person name="Han C."/>
            <person name="Tapia R."/>
            <person name="Land M."/>
            <person name="Hauser L."/>
            <person name="Markowitz V."/>
            <person name="Cheng J.-F."/>
            <person name="Hugenholtz P."/>
            <person name="Woyke T."/>
            <person name="Wu D."/>
            <person name="Tindall B."/>
            <person name="Pomrenke H.G."/>
            <person name="Brambilla E."/>
            <person name="Klenk H.-P."/>
            <person name="Eisen J.A."/>
        </authorList>
    </citation>
    <scope>NUCLEOTIDE SEQUENCE [LARGE SCALE GENOMIC DNA]</scope>
    <source>
        <strain>DSM 17132</strain>
    </source>
</reference>